<dbReference type="InterPro" id="IPR004046">
    <property type="entry name" value="GST_C"/>
</dbReference>
<accession>A0ABU3P5W5</accession>
<dbReference type="InterPro" id="IPR010987">
    <property type="entry name" value="Glutathione-S-Trfase_C-like"/>
</dbReference>
<evidence type="ECO:0000313" key="3">
    <source>
        <dbReference type="EMBL" id="MDT8997977.1"/>
    </source>
</evidence>
<dbReference type="SFLD" id="SFLDG01151">
    <property type="entry name" value="Main.2:_Nu-like"/>
    <property type="match status" value="1"/>
</dbReference>
<dbReference type="Gene3D" id="3.40.30.10">
    <property type="entry name" value="Glutaredoxin"/>
    <property type="match status" value="1"/>
</dbReference>
<protein>
    <submittedName>
        <fullName evidence="3">Glutathione binding-like protein</fullName>
    </submittedName>
</protein>
<gene>
    <name evidence="3" type="ORF">RQP53_01665</name>
</gene>
<dbReference type="SFLD" id="SFLDS00019">
    <property type="entry name" value="Glutathione_Transferase_(cytos"/>
    <property type="match status" value="1"/>
</dbReference>
<dbReference type="Pfam" id="PF13409">
    <property type="entry name" value="GST_N_2"/>
    <property type="match status" value="1"/>
</dbReference>
<dbReference type="InterPro" id="IPR040079">
    <property type="entry name" value="Glutathione_S-Trfase"/>
</dbReference>
<dbReference type="CDD" id="cd10291">
    <property type="entry name" value="GST_C_YfcG_like"/>
    <property type="match status" value="1"/>
</dbReference>
<dbReference type="SUPFAM" id="SSF47616">
    <property type="entry name" value="GST C-terminal domain-like"/>
    <property type="match status" value="1"/>
</dbReference>
<dbReference type="SFLD" id="SFLDG00358">
    <property type="entry name" value="Main_(cytGST)"/>
    <property type="match status" value="1"/>
</dbReference>
<reference evidence="3" key="1">
    <citation type="submission" date="2023-09" db="EMBL/GenBank/DDBJ databases">
        <title>Paucibacter sp. APW11 Genome sequencing and assembly.</title>
        <authorList>
            <person name="Kim I."/>
        </authorList>
    </citation>
    <scope>NUCLEOTIDE SEQUENCE</scope>
    <source>
        <strain evidence="3">APW11</strain>
    </source>
</reference>
<proteinExistence type="predicted"/>
<feature type="domain" description="GST N-terminal" evidence="1">
    <location>
        <begin position="1"/>
        <end position="86"/>
    </location>
</feature>
<comment type="caution">
    <text evidence="3">The sequence shown here is derived from an EMBL/GenBank/DDBJ whole genome shotgun (WGS) entry which is preliminary data.</text>
</comment>
<organism evidence="3 4">
    <name type="scientific">Roseateles aquae</name>
    <dbReference type="NCBI Taxonomy" id="3077235"/>
    <lineage>
        <taxon>Bacteria</taxon>
        <taxon>Pseudomonadati</taxon>
        <taxon>Pseudomonadota</taxon>
        <taxon>Betaproteobacteria</taxon>
        <taxon>Burkholderiales</taxon>
        <taxon>Sphaerotilaceae</taxon>
        <taxon>Roseateles</taxon>
    </lineage>
</organism>
<dbReference type="SUPFAM" id="SSF52833">
    <property type="entry name" value="Thioredoxin-like"/>
    <property type="match status" value="1"/>
</dbReference>
<dbReference type="Pfam" id="PF00043">
    <property type="entry name" value="GST_C"/>
    <property type="match status" value="1"/>
</dbReference>
<dbReference type="PROSITE" id="PS50404">
    <property type="entry name" value="GST_NTER"/>
    <property type="match status" value="1"/>
</dbReference>
<dbReference type="RefSeq" id="WP_315648242.1">
    <property type="nucleotide sequence ID" value="NZ_JAVXZY010000001.1"/>
</dbReference>
<evidence type="ECO:0000313" key="4">
    <source>
        <dbReference type="Proteomes" id="UP001246372"/>
    </source>
</evidence>
<dbReference type="Proteomes" id="UP001246372">
    <property type="component" value="Unassembled WGS sequence"/>
</dbReference>
<name>A0ABU3P5W5_9BURK</name>
<sequence>MIEVYSWATPNGHKVHIMLEECGLPYRVIPVDIGSGAQFSSDFLAISPNNKIPAIVDPIGPDGQPISLFESGAILLYLAGKRGQFLPADTRGRYEVLQWLMFQMGGVGPMLGQAHHFRIYAPEKIPYAIERYSNEARRLYGVINKRLGQSTYIAGKQYSIADIAIFPWLRSWKNQGVELKDYPHLKGWFDEIASRPAVQRGLDVLSAERKPLMDEKAREVLFGATQYKRH</sequence>
<dbReference type="CDD" id="cd03048">
    <property type="entry name" value="GST_N_Ure2p_like"/>
    <property type="match status" value="1"/>
</dbReference>
<dbReference type="PANTHER" id="PTHR44051">
    <property type="entry name" value="GLUTATHIONE S-TRANSFERASE-RELATED"/>
    <property type="match status" value="1"/>
</dbReference>
<dbReference type="PROSITE" id="PS50405">
    <property type="entry name" value="GST_CTER"/>
    <property type="match status" value="1"/>
</dbReference>
<feature type="domain" description="GST C-terminal" evidence="2">
    <location>
        <begin position="89"/>
        <end position="212"/>
    </location>
</feature>
<evidence type="ECO:0000259" key="2">
    <source>
        <dbReference type="PROSITE" id="PS50405"/>
    </source>
</evidence>
<dbReference type="EMBL" id="JAVXZY010000001">
    <property type="protein sequence ID" value="MDT8997977.1"/>
    <property type="molecule type" value="Genomic_DNA"/>
</dbReference>
<dbReference type="PANTHER" id="PTHR44051:SF19">
    <property type="entry name" value="DISULFIDE-BOND OXIDOREDUCTASE YFCG"/>
    <property type="match status" value="1"/>
</dbReference>
<dbReference type="InterPro" id="IPR036249">
    <property type="entry name" value="Thioredoxin-like_sf"/>
</dbReference>
<evidence type="ECO:0000259" key="1">
    <source>
        <dbReference type="PROSITE" id="PS50404"/>
    </source>
</evidence>
<dbReference type="InterPro" id="IPR036282">
    <property type="entry name" value="Glutathione-S-Trfase_C_sf"/>
</dbReference>
<keyword evidence="4" id="KW-1185">Reference proteome</keyword>
<dbReference type="InterPro" id="IPR004045">
    <property type="entry name" value="Glutathione_S-Trfase_N"/>
</dbReference>
<dbReference type="Gene3D" id="1.20.1050.10">
    <property type="match status" value="1"/>
</dbReference>